<dbReference type="Pfam" id="PF00126">
    <property type="entry name" value="HTH_1"/>
    <property type="match status" value="1"/>
</dbReference>
<dbReference type="RefSeq" id="WP_115730692.1">
    <property type="nucleotide sequence ID" value="NZ_BAAAVY010000010.1"/>
</dbReference>
<dbReference type="InterPro" id="IPR036388">
    <property type="entry name" value="WH-like_DNA-bd_sf"/>
</dbReference>
<dbReference type="PROSITE" id="PS50931">
    <property type="entry name" value="HTH_LYSR"/>
    <property type="match status" value="1"/>
</dbReference>
<gene>
    <name evidence="6" type="primary">gcvA_4</name>
    <name evidence="6" type="ORF">NCTC10684_01548</name>
</gene>
<comment type="similarity">
    <text evidence="1">Belongs to the LysR transcriptional regulatory family.</text>
</comment>
<evidence type="ECO:0000313" key="6">
    <source>
        <dbReference type="EMBL" id="SUU88337.1"/>
    </source>
</evidence>
<dbReference type="PANTHER" id="PTHR30537">
    <property type="entry name" value="HTH-TYPE TRANSCRIPTIONAL REGULATOR"/>
    <property type="match status" value="1"/>
</dbReference>
<name>A0A380WH80_AMIAI</name>
<evidence type="ECO:0000256" key="3">
    <source>
        <dbReference type="ARBA" id="ARBA00023125"/>
    </source>
</evidence>
<reference evidence="6 7" key="1">
    <citation type="submission" date="2018-06" db="EMBL/GenBank/DDBJ databases">
        <authorList>
            <consortium name="Pathogen Informatics"/>
            <person name="Doyle S."/>
        </authorList>
    </citation>
    <scope>NUCLEOTIDE SEQUENCE [LARGE SCALE GENOMIC DNA]</scope>
    <source>
        <strain evidence="6 7">NCTC10684</strain>
    </source>
</reference>
<evidence type="ECO:0000313" key="7">
    <source>
        <dbReference type="Proteomes" id="UP000254701"/>
    </source>
</evidence>
<dbReference type="Pfam" id="PF03466">
    <property type="entry name" value="LysR_substrate"/>
    <property type="match status" value="1"/>
</dbReference>
<proteinExistence type="inferred from homology"/>
<accession>A0A380WH80</accession>
<dbReference type="Gene3D" id="1.10.10.10">
    <property type="entry name" value="Winged helix-like DNA-binding domain superfamily/Winged helix DNA-binding domain"/>
    <property type="match status" value="1"/>
</dbReference>
<dbReference type="GO" id="GO:0003700">
    <property type="term" value="F:DNA-binding transcription factor activity"/>
    <property type="evidence" value="ECO:0007669"/>
    <property type="project" value="InterPro"/>
</dbReference>
<keyword evidence="4" id="KW-0804">Transcription</keyword>
<keyword evidence="2" id="KW-0805">Transcription regulation</keyword>
<evidence type="ECO:0000256" key="2">
    <source>
        <dbReference type="ARBA" id="ARBA00023015"/>
    </source>
</evidence>
<evidence type="ECO:0000256" key="4">
    <source>
        <dbReference type="ARBA" id="ARBA00023163"/>
    </source>
</evidence>
<dbReference type="GO" id="GO:0043565">
    <property type="term" value="F:sequence-specific DNA binding"/>
    <property type="evidence" value="ECO:0007669"/>
    <property type="project" value="TreeGrafter"/>
</dbReference>
<protein>
    <submittedName>
        <fullName evidence="6">Gcv operon activator</fullName>
    </submittedName>
</protein>
<dbReference type="SUPFAM" id="SSF53850">
    <property type="entry name" value="Periplasmic binding protein-like II"/>
    <property type="match status" value="1"/>
</dbReference>
<keyword evidence="3" id="KW-0238">DNA-binding</keyword>
<dbReference type="GO" id="GO:0006351">
    <property type="term" value="P:DNA-templated transcription"/>
    <property type="evidence" value="ECO:0007669"/>
    <property type="project" value="TreeGrafter"/>
</dbReference>
<dbReference type="InterPro" id="IPR036390">
    <property type="entry name" value="WH_DNA-bd_sf"/>
</dbReference>
<dbReference type="Proteomes" id="UP000254701">
    <property type="component" value="Unassembled WGS sequence"/>
</dbReference>
<feature type="domain" description="HTH lysR-type" evidence="5">
    <location>
        <begin position="7"/>
        <end position="62"/>
    </location>
</feature>
<organism evidence="6 7">
    <name type="scientific">Aminobacter aminovorans</name>
    <name type="common">Chelatobacter heintzii</name>
    <dbReference type="NCBI Taxonomy" id="83263"/>
    <lineage>
        <taxon>Bacteria</taxon>
        <taxon>Pseudomonadati</taxon>
        <taxon>Pseudomonadota</taxon>
        <taxon>Alphaproteobacteria</taxon>
        <taxon>Hyphomicrobiales</taxon>
        <taxon>Phyllobacteriaceae</taxon>
        <taxon>Aminobacter</taxon>
    </lineage>
</organism>
<dbReference type="Gene3D" id="3.40.190.10">
    <property type="entry name" value="Periplasmic binding protein-like II"/>
    <property type="match status" value="2"/>
</dbReference>
<dbReference type="AlphaFoldDB" id="A0A380WH80"/>
<dbReference type="EMBL" id="UFSM01000001">
    <property type="protein sequence ID" value="SUU88337.1"/>
    <property type="molecule type" value="Genomic_DNA"/>
</dbReference>
<dbReference type="SUPFAM" id="SSF46785">
    <property type="entry name" value="Winged helix' DNA-binding domain"/>
    <property type="match status" value="1"/>
</dbReference>
<dbReference type="InterPro" id="IPR000847">
    <property type="entry name" value="LysR_HTH_N"/>
</dbReference>
<evidence type="ECO:0000256" key="1">
    <source>
        <dbReference type="ARBA" id="ARBA00009437"/>
    </source>
</evidence>
<dbReference type="PANTHER" id="PTHR30537:SF79">
    <property type="entry name" value="TRANSCRIPTIONAL REGULATOR-RELATED"/>
    <property type="match status" value="1"/>
</dbReference>
<dbReference type="InterPro" id="IPR058163">
    <property type="entry name" value="LysR-type_TF_proteobact-type"/>
</dbReference>
<dbReference type="OrthoDB" id="9807765at2"/>
<sequence>MRSLGFLQYLRAFEAVARIGTLRGAADELALSPSAVSLQLRKLGEATGLMLFRKSGRNVVLTQAGREFSQTVTQSLGQLAGAVRSAGDIDLDGKARALTIFMSPSLGIAWLTATLVEFAEAMGTSRLTLRHCMRESDVDWTEADIAVVYDNPPFANCRWLLLSAVKLRPVCSPILFPRLDLQHRERKLGGITLLHEDDGQEWARWATAARVSLEGCGSVRVPTVAHAVASAVQGQGIALVSDVLTRSHFNDGRVIQPFSTSIDASWAYYIVWPFERSDDPLIQALIGRIMESIHPAGG</sequence>
<evidence type="ECO:0000259" key="5">
    <source>
        <dbReference type="PROSITE" id="PS50931"/>
    </source>
</evidence>
<dbReference type="InterPro" id="IPR005119">
    <property type="entry name" value="LysR_subst-bd"/>
</dbReference>